<gene>
    <name evidence="1" type="ORF">LTRI10_LOCUS11904</name>
</gene>
<proteinExistence type="predicted"/>
<dbReference type="AlphaFoldDB" id="A0AAV2D7Z6"/>
<sequence length="119" mass="12993">MIEKPEESSTVEAHSSSWVAVGGGRSRWSLTCGGGTRWSLARRKVRVAVQIWSRWTGRAGDSRRWWGGGIADSGGLIAEQPALLNKETKGRVEAGCAQVWEKIGFCNADAETAHFYISL</sequence>
<reference evidence="1 2" key="1">
    <citation type="submission" date="2024-04" db="EMBL/GenBank/DDBJ databases">
        <authorList>
            <person name="Fracassetti M."/>
        </authorList>
    </citation>
    <scope>NUCLEOTIDE SEQUENCE [LARGE SCALE GENOMIC DNA]</scope>
</reference>
<protein>
    <submittedName>
        <fullName evidence="1">Uncharacterized protein</fullName>
    </submittedName>
</protein>
<dbReference type="Proteomes" id="UP001497516">
    <property type="component" value="Chromosome 2"/>
</dbReference>
<name>A0AAV2D7Z6_9ROSI</name>
<evidence type="ECO:0000313" key="2">
    <source>
        <dbReference type="Proteomes" id="UP001497516"/>
    </source>
</evidence>
<organism evidence="1 2">
    <name type="scientific">Linum trigynum</name>
    <dbReference type="NCBI Taxonomy" id="586398"/>
    <lineage>
        <taxon>Eukaryota</taxon>
        <taxon>Viridiplantae</taxon>
        <taxon>Streptophyta</taxon>
        <taxon>Embryophyta</taxon>
        <taxon>Tracheophyta</taxon>
        <taxon>Spermatophyta</taxon>
        <taxon>Magnoliopsida</taxon>
        <taxon>eudicotyledons</taxon>
        <taxon>Gunneridae</taxon>
        <taxon>Pentapetalae</taxon>
        <taxon>rosids</taxon>
        <taxon>fabids</taxon>
        <taxon>Malpighiales</taxon>
        <taxon>Linaceae</taxon>
        <taxon>Linum</taxon>
    </lineage>
</organism>
<keyword evidence="2" id="KW-1185">Reference proteome</keyword>
<evidence type="ECO:0000313" key="1">
    <source>
        <dbReference type="EMBL" id="CAL1369131.1"/>
    </source>
</evidence>
<dbReference type="EMBL" id="OZ034815">
    <property type="protein sequence ID" value="CAL1369131.1"/>
    <property type="molecule type" value="Genomic_DNA"/>
</dbReference>
<accession>A0AAV2D7Z6</accession>